<organism evidence="1 2">
    <name type="scientific">Pseudomonas fontis</name>
    <dbReference type="NCBI Taxonomy" id="2942633"/>
    <lineage>
        <taxon>Bacteria</taxon>
        <taxon>Pseudomonadati</taxon>
        <taxon>Pseudomonadota</taxon>
        <taxon>Gammaproteobacteria</taxon>
        <taxon>Pseudomonadales</taxon>
        <taxon>Pseudomonadaceae</taxon>
        <taxon>Pseudomonas</taxon>
    </lineage>
</organism>
<keyword evidence="2" id="KW-1185">Reference proteome</keyword>
<accession>A0ABT5P003</accession>
<dbReference type="Proteomes" id="UP001148203">
    <property type="component" value="Unassembled WGS sequence"/>
</dbReference>
<gene>
    <name evidence="1" type="ORF">M5G11_24595</name>
</gene>
<dbReference type="PRINTS" id="PR01595">
    <property type="entry name" value="SYCDCHAPRONE"/>
</dbReference>
<sequence>MNTQADACAADVDQALESFLAEGGTLAMLKGIATPELEQLYLMAYGHYQSGKFEAAHGVFKGLCVLNHYDARFFLGLGACRQALKQYELAIQSYVYGALVDIKDPRFPFHAGECHLQLGDLTAAESGFYSAQALAEVHPEHADLAMRAGVLLEHVVTQKRNAS</sequence>
<dbReference type="InterPro" id="IPR011990">
    <property type="entry name" value="TPR-like_helical_dom_sf"/>
</dbReference>
<reference evidence="1 2" key="1">
    <citation type="submission" date="2022-05" db="EMBL/GenBank/DDBJ databases">
        <title>Novel Pseudomonas spp. Isolated from a Rainbow Trout Aquaculture Facility.</title>
        <authorList>
            <person name="Testerman T."/>
            <person name="Graf J."/>
        </authorList>
    </citation>
    <scope>NUCLEOTIDE SEQUENCE [LARGE SCALE GENOMIC DNA]</scope>
    <source>
        <strain evidence="1 2">ID681</strain>
    </source>
</reference>
<evidence type="ECO:0000313" key="2">
    <source>
        <dbReference type="Proteomes" id="UP001148203"/>
    </source>
</evidence>
<dbReference type="NCBIfam" id="TIGR02552">
    <property type="entry name" value="LcrH_SycD"/>
    <property type="match status" value="1"/>
</dbReference>
<dbReference type="RefSeq" id="WP_273912830.1">
    <property type="nucleotide sequence ID" value="NZ_JAMDGX010000071.1"/>
</dbReference>
<dbReference type="Gene3D" id="1.25.40.10">
    <property type="entry name" value="Tetratricopeptide repeat domain"/>
    <property type="match status" value="1"/>
</dbReference>
<dbReference type="EMBL" id="JAMDGY010000104">
    <property type="protein sequence ID" value="MDD0993712.1"/>
    <property type="molecule type" value="Genomic_DNA"/>
</dbReference>
<name>A0ABT5P003_9PSED</name>
<proteinExistence type="predicted"/>
<evidence type="ECO:0000313" key="1">
    <source>
        <dbReference type="EMBL" id="MDD0993712.1"/>
    </source>
</evidence>
<protein>
    <submittedName>
        <fullName evidence="1">SycD/LcrH family type III secretion system chaperone</fullName>
    </submittedName>
</protein>
<comment type="caution">
    <text evidence="1">The sequence shown here is derived from an EMBL/GenBank/DDBJ whole genome shotgun (WGS) entry which is preliminary data.</text>
</comment>
<dbReference type="PIRSF" id="PIRSF003165">
    <property type="entry name" value="Chaperone_SicA"/>
    <property type="match status" value="1"/>
</dbReference>
<dbReference type="SUPFAM" id="SSF48452">
    <property type="entry name" value="TPR-like"/>
    <property type="match status" value="1"/>
</dbReference>
<dbReference type="InterPro" id="IPR005415">
    <property type="entry name" value="T3SS_Ca_resp_chp_LcrH/SycD"/>
</dbReference>
<dbReference type="InterPro" id="IPR016379">
    <property type="entry name" value="T3SS_Ca_resp_chp_LcrH/SycD_sub"/>
</dbReference>